<keyword evidence="3" id="KW-1185">Reference proteome</keyword>
<name>A0ABS2N0T0_9BACI</name>
<dbReference type="InterPro" id="IPR038735">
    <property type="entry name" value="MSMEG_1276-like_NTP-PPase_dom"/>
</dbReference>
<gene>
    <name evidence="2" type="ORF">JOC48_002195</name>
</gene>
<comment type="caution">
    <text evidence="2">The sequence shown here is derived from an EMBL/GenBank/DDBJ whole genome shotgun (WGS) entry which is preliminary data.</text>
</comment>
<reference evidence="2 3" key="1">
    <citation type="submission" date="2021-01" db="EMBL/GenBank/DDBJ databases">
        <title>Genomic Encyclopedia of Type Strains, Phase IV (KMG-IV): sequencing the most valuable type-strain genomes for metagenomic binning, comparative biology and taxonomic classification.</title>
        <authorList>
            <person name="Goeker M."/>
        </authorList>
    </citation>
    <scope>NUCLEOTIDE SEQUENCE [LARGE SCALE GENOMIC DNA]</scope>
    <source>
        <strain evidence="2 3">DSM 23711</strain>
    </source>
</reference>
<evidence type="ECO:0000313" key="2">
    <source>
        <dbReference type="EMBL" id="MBM7571696.1"/>
    </source>
</evidence>
<evidence type="ECO:0000256" key="1">
    <source>
        <dbReference type="SAM" id="Coils"/>
    </source>
</evidence>
<evidence type="ECO:0000313" key="3">
    <source>
        <dbReference type="Proteomes" id="UP001296943"/>
    </source>
</evidence>
<accession>A0ABS2N0T0</accession>
<dbReference type="SUPFAM" id="SSF101386">
    <property type="entry name" value="all-alpha NTP pyrophosphatases"/>
    <property type="match status" value="1"/>
</dbReference>
<protein>
    <submittedName>
        <fullName evidence="2">House-cleaning noncanonical NTP pyrophosphatase (MazG superfamily)</fullName>
    </submittedName>
</protein>
<dbReference type="Proteomes" id="UP001296943">
    <property type="component" value="Unassembled WGS sequence"/>
</dbReference>
<sequence length="108" mass="12591">MPVYNKLVRDFIPQIIEKTGKSFDTRILNDEEYIDALKGKLQEEVNEYLEADNDSDSLEELADVLELIHALARTHRASIEKVEQIRKQKVEKRGGFNEKIFLIEVEDD</sequence>
<organism evidence="2 3">
    <name type="scientific">Aquibacillus albus</name>
    <dbReference type="NCBI Taxonomy" id="1168171"/>
    <lineage>
        <taxon>Bacteria</taxon>
        <taxon>Bacillati</taxon>
        <taxon>Bacillota</taxon>
        <taxon>Bacilli</taxon>
        <taxon>Bacillales</taxon>
        <taxon>Bacillaceae</taxon>
        <taxon>Aquibacillus</taxon>
    </lineage>
</organism>
<proteinExistence type="predicted"/>
<keyword evidence="1" id="KW-0175">Coiled coil</keyword>
<dbReference type="RefSeq" id="WP_204499520.1">
    <property type="nucleotide sequence ID" value="NZ_JAFBDR010000010.1"/>
</dbReference>
<dbReference type="CDD" id="cd11532">
    <property type="entry name" value="NTP-PPase_COG4997"/>
    <property type="match status" value="1"/>
</dbReference>
<dbReference type="EMBL" id="JAFBDR010000010">
    <property type="protein sequence ID" value="MBM7571696.1"/>
    <property type="molecule type" value="Genomic_DNA"/>
</dbReference>
<feature type="coiled-coil region" evidence="1">
    <location>
        <begin position="34"/>
        <end position="61"/>
    </location>
</feature>